<keyword evidence="4 7" id="KW-0812">Transmembrane</keyword>
<accession>A0A5N8X8H9</accession>
<keyword evidence="11" id="KW-1185">Reference proteome</keyword>
<dbReference type="PANTHER" id="PTHR30193">
    <property type="entry name" value="ABC TRANSPORTER PERMEASE PROTEIN"/>
    <property type="match status" value="1"/>
</dbReference>
<organism evidence="10 11">
    <name type="scientific">Streptomyces spongiae</name>
    <dbReference type="NCBI Taxonomy" id="565072"/>
    <lineage>
        <taxon>Bacteria</taxon>
        <taxon>Bacillati</taxon>
        <taxon>Actinomycetota</taxon>
        <taxon>Actinomycetes</taxon>
        <taxon>Kitasatosporales</taxon>
        <taxon>Streptomycetaceae</taxon>
        <taxon>Streptomyces</taxon>
    </lineage>
</organism>
<dbReference type="InterPro" id="IPR051393">
    <property type="entry name" value="ABC_transporter_permease"/>
</dbReference>
<dbReference type="CDD" id="cd06261">
    <property type="entry name" value="TM_PBP2"/>
    <property type="match status" value="1"/>
</dbReference>
<dbReference type="Pfam" id="PF00528">
    <property type="entry name" value="BPD_transp_1"/>
    <property type="match status" value="1"/>
</dbReference>
<evidence type="ECO:0000256" key="5">
    <source>
        <dbReference type="ARBA" id="ARBA00022989"/>
    </source>
</evidence>
<feature type="transmembrane region" description="Helical" evidence="7">
    <location>
        <begin position="304"/>
        <end position="326"/>
    </location>
</feature>
<comment type="subcellular location">
    <subcellularLocation>
        <location evidence="1 7">Cell membrane</location>
        <topology evidence="1 7">Multi-pass membrane protein</topology>
    </subcellularLocation>
</comment>
<dbReference type="GO" id="GO:0055085">
    <property type="term" value="P:transmembrane transport"/>
    <property type="evidence" value="ECO:0007669"/>
    <property type="project" value="InterPro"/>
</dbReference>
<feature type="transmembrane region" description="Helical" evidence="7">
    <location>
        <begin position="245"/>
        <end position="264"/>
    </location>
</feature>
<feature type="compositionally biased region" description="Polar residues" evidence="8">
    <location>
        <begin position="1"/>
        <end position="16"/>
    </location>
</feature>
<dbReference type="AlphaFoldDB" id="A0A5N8X8H9"/>
<name>A0A5N8X8H9_9ACTN</name>
<dbReference type="InterPro" id="IPR000515">
    <property type="entry name" value="MetI-like"/>
</dbReference>
<proteinExistence type="inferred from homology"/>
<evidence type="ECO:0000256" key="7">
    <source>
        <dbReference type="RuleBase" id="RU363032"/>
    </source>
</evidence>
<evidence type="ECO:0000256" key="3">
    <source>
        <dbReference type="ARBA" id="ARBA00022475"/>
    </source>
</evidence>
<evidence type="ECO:0000313" key="10">
    <source>
        <dbReference type="EMBL" id="MPY55781.1"/>
    </source>
</evidence>
<dbReference type="Proteomes" id="UP000400924">
    <property type="component" value="Unassembled WGS sequence"/>
</dbReference>
<evidence type="ECO:0000256" key="2">
    <source>
        <dbReference type="ARBA" id="ARBA00022448"/>
    </source>
</evidence>
<dbReference type="OrthoDB" id="34224at2"/>
<dbReference type="PROSITE" id="PS50928">
    <property type="entry name" value="ABC_TM1"/>
    <property type="match status" value="1"/>
</dbReference>
<reference evidence="10 11" key="1">
    <citation type="submission" date="2019-07" db="EMBL/GenBank/DDBJ databases">
        <title>New species of Amycolatopsis and Streptomyces.</title>
        <authorList>
            <person name="Duangmal K."/>
            <person name="Teo W.F.A."/>
            <person name="Lipun K."/>
        </authorList>
    </citation>
    <scope>NUCLEOTIDE SEQUENCE [LARGE SCALE GENOMIC DNA]</scope>
    <source>
        <strain evidence="10 11">NBRC 106415</strain>
    </source>
</reference>
<feature type="transmembrane region" description="Helical" evidence="7">
    <location>
        <begin position="197"/>
        <end position="224"/>
    </location>
</feature>
<dbReference type="InterPro" id="IPR035906">
    <property type="entry name" value="MetI-like_sf"/>
</dbReference>
<evidence type="ECO:0000313" key="11">
    <source>
        <dbReference type="Proteomes" id="UP000400924"/>
    </source>
</evidence>
<evidence type="ECO:0000256" key="4">
    <source>
        <dbReference type="ARBA" id="ARBA00022692"/>
    </source>
</evidence>
<feature type="transmembrane region" description="Helical" evidence="7">
    <location>
        <begin position="51"/>
        <end position="69"/>
    </location>
</feature>
<protein>
    <submittedName>
        <fullName evidence="10">Sugar ABC transporter permease</fullName>
    </submittedName>
</protein>
<keyword evidence="6 7" id="KW-0472">Membrane</keyword>
<gene>
    <name evidence="10" type="ORF">FNH08_00820</name>
</gene>
<evidence type="ECO:0000256" key="6">
    <source>
        <dbReference type="ARBA" id="ARBA00023136"/>
    </source>
</evidence>
<feature type="transmembrane region" description="Helical" evidence="7">
    <location>
        <begin position="147"/>
        <end position="167"/>
    </location>
</feature>
<feature type="region of interest" description="Disordered" evidence="8">
    <location>
        <begin position="1"/>
        <end position="40"/>
    </location>
</feature>
<dbReference type="PANTHER" id="PTHR30193:SF37">
    <property type="entry name" value="INNER MEMBRANE ABC TRANSPORTER PERMEASE PROTEIN YCJO"/>
    <property type="match status" value="1"/>
</dbReference>
<keyword evidence="5 7" id="KW-1133">Transmembrane helix</keyword>
<dbReference type="Gene3D" id="1.10.3720.10">
    <property type="entry name" value="MetI-like"/>
    <property type="match status" value="1"/>
</dbReference>
<feature type="transmembrane region" description="Helical" evidence="7">
    <location>
        <begin position="114"/>
        <end position="135"/>
    </location>
</feature>
<dbReference type="EMBL" id="VJZC01000002">
    <property type="protein sequence ID" value="MPY55781.1"/>
    <property type="molecule type" value="Genomic_DNA"/>
</dbReference>
<evidence type="ECO:0000256" key="1">
    <source>
        <dbReference type="ARBA" id="ARBA00004651"/>
    </source>
</evidence>
<dbReference type="RefSeq" id="WP_152769257.1">
    <property type="nucleotide sequence ID" value="NZ_VJZC01000002.1"/>
</dbReference>
<evidence type="ECO:0000256" key="8">
    <source>
        <dbReference type="SAM" id="MobiDB-lite"/>
    </source>
</evidence>
<dbReference type="GO" id="GO:0005886">
    <property type="term" value="C:plasma membrane"/>
    <property type="evidence" value="ECO:0007669"/>
    <property type="project" value="UniProtKB-SubCell"/>
</dbReference>
<comment type="similarity">
    <text evidence="7">Belongs to the binding-protein-dependent transport system permease family.</text>
</comment>
<keyword evidence="2 7" id="KW-0813">Transport</keyword>
<feature type="domain" description="ABC transmembrane type-1" evidence="9">
    <location>
        <begin position="110"/>
        <end position="323"/>
    </location>
</feature>
<comment type="caution">
    <text evidence="10">The sequence shown here is derived from an EMBL/GenBank/DDBJ whole genome shotgun (WGS) entry which is preliminary data.</text>
</comment>
<dbReference type="SUPFAM" id="SSF161098">
    <property type="entry name" value="MetI-like"/>
    <property type="match status" value="1"/>
</dbReference>
<sequence length="333" mass="36332">MTAGTGPSTTRGSSAATGLGPTHSDPGPPPPRPGSVTSVPSARRVRLRRAVLPWLFLSPALLLFLYFKYLPMAKGINLSFYKVQPFLGDQWVGLDNYTRILDEESFRRAFGHTVVYAVAQTAGAILVGFVLALLLEGRARTLWFVRSAAFLPVVAAVAVVAEVWRLLYFPGQEGMLNSLLSWFGSDAQRFLDDPDQALGWVIVVGIWKNAPYDMMIVLAGLASIDRQLYESAALDGAGLVRRLRHVTLPALRPVVTILLTLAAIRGMRVFTEVYILTGGGPAGSTDVLMTRIYDLGFRANDLGFASACSVVLFLLTLVLTGGVTWYRRRKELS</sequence>
<evidence type="ECO:0000259" key="9">
    <source>
        <dbReference type="PROSITE" id="PS50928"/>
    </source>
</evidence>
<keyword evidence="3" id="KW-1003">Cell membrane</keyword>